<evidence type="ECO:0000313" key="5">
    <source>
        <dbReference type="EMBL" id="AXF78965.1"/>
    </source>
</evidence>
<dbReference type="CDD" id="cd02440">
    <property type="entry name" value="AdoMet_MTases"/>
    <property type="match status" value="1"/>
</dbReference>
<sequence>MGGLADLMPKAQTTCVEISPLHCRVMEAKGHNVIEADFLAWAYVTAQRFDVVVMNPPFSEGRPVAHLNAAAELVKNGGRLAAILPVGSDRKKLLPGWDYSWSAPMEGMFAGTSVRVVRLMAYKPE</sequence>
<feature type="domain" description="Methyltransferase small" evidence="4">
    <location>
        <begin position="23"/>
        <end position="79"/>
    </location>
</feature>
<keyword evidence="5" id="KW-0614">Plasmid</keyword>
<accession>A0A345CZU8</accession>
<dbReference type="Gene3D" id="3.40.50.150">
    <property type="entry name" value="Vaccinia Virus protein VP39"/>
    <property type="match status" value="1"/>
</dbReference>
<dbReference type="SUPFAM" id="SSF53335">
    <property type="entry name" value="S-adenosyl-L-methionine-dependent methyltransferases"/>
    <property type="match status" value="1"/>
</dbReference>
<dbReference type="AlphaFoldDB" id="A0A345CZU8"/>
<evidence type="ECO:0000256" key="3">
    <source>
        <dbReference type="ARBA" id="ARBA00022691"/>
    </source>
</evidence>
<name>A0A345CZU8_9GAMM</name>
<proteinExistence type="predicted"/>
<geneLocation type="plasmid" evidence="5 6">
    <name>unnamed1</name>
</geneLocation>
<keyword evidence="3" id="KW-0949">S-adenosyl-L-methionine</keyword>
<dbReference type="GO" id="GO:0003676">
    <property type="term" value="F:nucleic acid binding"/>
    <property type="evidence" value="ECO:0007669"/>
    <property type="project" value="InterPro"/>
</dbReference>
<dbReference type="EMBL" id="CP013971">
    <property type="protein sequence ID" value="AXF78965.1"/>
    <property type="molecule type" value="Genomic_DNA"/>
</dbReference>
<protein>
    <recommendedName>
        <fullName evidence="4">Methyltransferase small domain-containing protein</fullName>
    </recommendedName>
</protein>
<dbReference type="InterPro" id="IPR002052">
    <property type="entry name" value="DNA_methylase_N6_adenine_CS"/>
</dbReference>
<dbReference type="InterPro" id="IPR029063">
    <property type="entry name" value="SAM-dependent_MTases_sf"/>
</dbReference>
<organism evidence="5 6">
    <name type="scientific">Erwinia tracheiphila</name>
    <dbReference type="NCBI Taxonomy" id="65700"/>
    <lineage>
        <taxon>Bacteria</taxon>
        <taxon>Pseudomonadati</taxon>
        <taxon>Pseudomonadota</taxon>
        <taxon>Gammaproteobacteria</taxon>
        <taxon>Enterobacterales</taxon>
        <taxon>Erwiniaceae</taxon>
        <taxon>Erwinia</taxon>
    </lineage>
</organism>
<dbReference type="Proteomes" id="UP000264980">
    <property type="component" value="Plasmid unnamed1"/>
</dbReference>
<evidence type="ECO:0000259" key="4">
    <source>
        <dbReference type="Pfam" id="PF05175"/>
    </source>
</evidence>
<reference evidence="5 6" key="1">
    <citation type="submission" date="2016-01" db="EMBL/GenBank/DDBJ databases">
        <authorList>
            <person name="Oliw E.H."/>
        </authorList>
    </citation>
    <scope>NUCLEOTIDE SEQUENCE [LARGE SCALE GENOMIC DNA]</scope>
    <source>
        <strain evidence="5 6">MDcuke</strain>
        <plasmid evidence="5 6">unnamed1</plasmid>
    </source>
</reference>
<evidence type="ECO:0000256" key="1">
    <source>
        <dbReference type="ARBA" id="ARBA00022603"/>
    </source>
</evidence>
<dbReference type="InterPro" id="IPR007848">
    <property type="entry name" value="Small_mtfrase_dom"/>
</dbReference>
<keyword evidence="2" id="KW-0808">Transferase</keyword>
<evidence type="ECO:0000313" key="6">
    <source>
        <dbReference type="Proteomes" id="UP000264980"/>
    </source>
</evidence>
<dbReference type="Pfam" id="PF05175">
    <property type="entry name" value="MTS"/>
    <property type="match status" value="1"/>
</dbReference>
<keyword evidence="1" id="KW-0489">Methyltransferase</keyword>
<dbReference type="GO" id="GO:0032259">
    <property type="term" value="P:methylation"/>
    <property type="evidence" value="ECO:0007669"/>
    <property type="project" value="UniProtKB-KW"/>
</dbReference>
<dbReference type="PROSITE" id="PS00092">
    <property type="entry name" value="N6_MTASE"/>
    <property type="match status" value="1"/>
</dbReference>
<evidence type="ECO:0000256" key="2">
    <source>
        <dbReference type="ARBA" id="ARBA00022679"/>
    </source>
</evidence>
<gene>
    <name evidence="5" type="ORF">AV903_26235</name>
</gene>
<dbReference type="GO" id="GO:0008168">
    <property type="term" value="F:methyltransferase activity"/>
    <property type="evidence" value="ECO:0007669"/>
    <property type="project" value="UniProtKB-KW"/>
</dbReference>